<evidence type="ECO:0000259" key="1">
    <source>
        <dbReference type="Pfam" id="PF07687"/>
    </source>
</evidence>
<dbReference type="SUPFAM" id="SSF55031">
    <property type="entry name" value="Bacterial exopeptidase dimerisation domain"/>
    <property type="match status" value="1"/>
</dbReference>
<sequence>MPEVGLDLPRTRDVLVEELQDLPVQLVHGDKCTSVTAVLRGRGDGPVVLLRSDMDALPITERTGLPYAVPGPAMHACGHDLHMSALVGALRLLASREFDGTVIAAFQPGEEGHGGAALMLAEGLLDVAGPPPIAAYALHVIADLPSGVVHGRSGPIMAAYGILDVEITGRGAHGGRPHEGADPVPVLAETVTALHSYVDRRFDAFDPVVLTVGELRAGHAPNVIADSATLRAGVRTFSETNTARVAAELPRLVENLAAAHGITATAVVRPVMGPTINDPAAAALVAATAVRMFGPDRYVELARPRAGSEDFSEILRRVPGAFLYVGAADGESPAGNHSPLSRFDDRVLPDAAGLLAALALHHLTPERHR</sequence>
<dbReference type="PANTHER" id="PTHR11014:SF63">
    <property type="entry name" value="METALLOPEPTIDASE, PUTATIVE (AFU_ORTHOLOGUE AFUA_6G09600)-RELATED"/>
    <property type="match status" value="1"/>
</dbReference>
<feature type="domain" description="Peptidase M20 dimerisation" evidence="1">
    <location>
        <begin position="164"/>
        <end position="258"/>
    </location>
</feature>
<dbReference type="InterPro" id="IPR002933">
    <property type="entry name" value="Peptidase_M20"/>
</dbReference>
<evidence type="ECO:0000313" key="3">
    <source>
        <dbReference type="Proteomes" id="UP000612282"/>
    </source>
</evidence>
<dbReference type="InterPro" id="IPR036264">
    <property type="entry name" value="Bact_exopeptidase_dim_dom"/>
</dbReference>
<evidence type="ECO:0000313" key="2">
    <source>
        <dbReference type="EMBL" id="GID54771.1"/>
    </source>
</evidence>
<dbReference type="InterPro" id="IPR017439">
    <property type="entry name" value="Amidohydrolase"/>
</dbReference>
<reference evidence="2 3" key="1">
    <citation type="submission" date="2021-01" db="EMBL/GenBank/DDBJ databases">
        <title>Whole genome shotgun sequence of Actinoplanes couchii NBRC 106145.</title>
        <authorList>
            <person name="Komaki H."/>
            <person name="Tamura T."/>
        </authorList>
    </citation>
    <scope>NUCLEOTIDE SEQUENCE [LARGE SCALE GENOMIC DNA]</scope>
    <source>
        <strain evidence="2 3">NBRC 106145</strain>
    </source>
</reference>
<dbReference type="Pfam" id="PF07687">
    <property type="entry name" value="M20_dimer"/>
    <property type="match status" value="1"/>
</dbReference>
<dbReference type="CDD" id="cd03886">
    <property type="entry name" value="M20_Acy1"/>
    <property type="match status" value="1"/>
</dbReference>
<dbReference type="SUPFAM" id="SSF53187">
    <property type="entry name" value="Zn-dependent exopeptidases"/>
    <property type="match status" value="1"/>
</dbReference>
<gene>
    <name evidence="2" type="ORF">Aco03nite_031750</name>
</gene>
<keyword evidence="3" id="KW-1185">Reference proteome</keyword>
<protein>
    <submittedName>
        <fullName evidence="2">Amidohydrolase</fullName>
    </submittedName>
</protein>
<dbReference type="Gene3D" id="3.40.630.10">
    <property type="entry name" value="Zn peptidases"/>
    <property type="match status" value="1"/>
</dbReference>
<organism evidence="2 3">
    <name type="scientific">Actinoplanes couchii</name>
    <dbReference type="NCBI Taxonomy" id="403638"/>
    <lineage>
        <taxon>Bacteria</taxon>
        <taxon>Bacillati</taxon>
        <taxon>Actinomycetota</taxon>
        <taxon>Actinomycetes</taxon>
        <taxon>Micromonosporales</taxon>
        <taxon>Micromonosporaceae</taxon>
        <taxon>Actinoplanes</taxon>
    </lineage>
</organism>
<proteinExistence type="predicted"/>
<dbReference type="InterPro" id="IPR011650">
    <property type="entry name" value="Peptidase_M20_dimer"/>
</dbReference>
<dbReference type="Pfam" id="PF01546">
    <property type="entry name" value="Peptidase_M20"/>
    <property type="match status" value="1"/>
</dbReference>
<name>A0ABQ3X8D0_9ACTN</name>
<dbReference type="PIRSF" id="PIRSF005962">
    <property type="entry name" value="Pept_M20D_amidohydro"/>
    <property type="match status" value="1"/>
</dbReference>
<dbReference type="Gene3D" id="3.30.70.360">
    <property type="match status" value="1"/>
</dbReference>
<accession>A0ABQ3X8D0</accession>
<dbReference type="PANTHER" id="PTHR11014">
    <property type="entry name" value="PEPTIDASE M20 FAMILY MEMBER"/>
    <property type="match status" value="1"/>
</dbReference>
<dbReference type="EMBL" id="BOMG01000042">
    <property type="protein sequence ID" value="GID54771.1"/>
    <property type="molecule type" value="Genomic_DNA"/>
</dbReference>
<comment type="caution">
    <text evidence="2">The sequence shown here is derived from an EMBL/GenBank/DDBJ whole genome shotgun (WGS) entry which is preliminary data.</text>
</comment>
<dbReference type="NCBIfam" id="TIGR01891">
    <property type="entry name" value="amidohydrolases"/>
    <property type="match status" value="1"/>
</dbReference>
<dbReference type="Proteomes" id="UP000612282">
    <property type="component" value="Unassembled WGS sequence"/>
</dbReference>